<dbReference type="PANTHER" id="PTHR35401:SF2">
    <property type="entry name" value="ABC-TYPE TRANSPORT SYSTEM"/>
    <property type="match status" value="1"/>
</dbReference>
<dbReference type="Proteomes" id="UP000316770">
    <property type="component" value="Chromosome"/>
</dbReference>
<organism evidence="3 4">
    <name type="scientific">Rosistilla oblonga</name>
    <dbReference type="NCBI Taxonomy" id="2527990"/>
    <lineage>
        <taxon>Bacteria</taxon>
        <taxon>Pseudomonadati</taxon>
        <taxon>Planctomycetota</taxon>
        <taxon>Planctomycetia</taxon>
        <taxon>Pirellulales</taxon>
        <taxon>Pirellulaceae</taxon>
        <taxon>Rosistilla</taxon>
    </lineage>
</organism>
<proteinExistence type="inferred from homology"/>
<dbReference type="AlphaFoldDB" id="A0A518IYX5"/>
<dbReference type="Pfam" id="PF08681">
    <property type="entry name" value="TacA1"/>
    <property type="match status" value="1"/>
</dbReference>
<dbReference type="InterPro" id="IPR010985">
    <property type="entry name" value="Ribbon_hlx_hlx"/>
</dbReference>
<protein>
    <recommendedName>
        <fullName evidence="5">DUF1778 domain-containing protein</fullName>
    </recommendedName>
</protein>
<dbReference type="GO" id="GO:0006355">
    <property type="term" value="P:regulation of DNA-templated transcription"/>
    <property type="evidence" value="ECO:0007669"/>
    <property type="project" value="InterPro"/>
</dbReference>
<dbReference type="Gene3D" id="1.20.5.780">
    <property type="entry name" value="Single helix bin"/>
    <property type="match status" value="1"/>
</dbReference>
<keyword evidence="4" id="KW-1185">Reference proteome</keyword>
<keyword evidence="1" id="KW-1277">Toxin-antitoxin system</keyword>
<evidence type="ECO:0000313" key="4">
    <source>
        <dbReference type="Proteomes" id="UP000316770"/>
    </source>
</evidence>
<gene>
    <name evidence="3" type="ORF">Mal33_42980</name>
</gene>
<accession>A0A518IYX5</accession>
<evidence type="ECO:0008006" key="5">
    <source>
        <dbReference type="Google" id="ProtNLM"/>
    </source>
</evidence>
<reference evidence="3 4" key="1">
    <citation type="submission" date="2019-02" db="EMBL/GenBank/DDBJ databases">
        <title>Deep-cultivation of Planctomycetes and their phenomic and genomic characterization uncovers novel biology.</title>
        <authorList>
            <person name="Wiegand S."/>
            <person name="Jogler M."/>
            <person name="Boedeker C."/>
            <person name="Pinto D."/>
            <person name="Vollmers J."/>
            <person name="Rivas-Marin E."/>
            <person name="Kohn T."/>
            <person name="Peeters S.H."/>
            <person name="Heuer A."/>
            <person name="Rast P."/>
            <person name="Oberbeckmann S."/>
            <person name="Bunk B."/>
            <person name="Jeske O."/>
            <person name="Meyerdierks A."/>
            <person name="Storesund J.E."/>
            <person name="Kallscheuer N."/>
            <person name="Luecker S."/>
            <person name="Lage O.M."/>
            <person name="Pohl T."/>
            <person name="Merkel B.J."/>
            <person name="Hornburger P."/>
            <person name="Mueller R.-W."/>
            <person name="Bruemmer F."/>
            <person name="Labrenz M."/>
            <person name="Spormann A.M."/>
            <person name="Op den Camp H."/>
            <person name="Overmann J."/>
            <person name="Amann R."/>
            <person name="Jetten M.S.M."/>
            <person name="Mascher T."/>
            <person name="Medema M.H."/>
            <person name="Devos D.P."/>
            <person name="Kaster A.-K."/>
            <person name="Ovreas L."/>
            <person name="Rohde M."/>
            <person name="Galperin M.Y."/>
            <person name="Jogler C."/>
        </authorList>
    </citation>
    <scope>NUCLEOTIDE SEQUENCE [LARGE SCALE GENOMIC DNA]</scope>
    <source>
        <strain evidence="3 4">Mal33</strain>
    </source>
</reference>
<comment type="similarity">
    <text evidence="2">Belongs to the TacA antitoxin family.</text>
</comment>
<evidence type="ECO:0000313" key="3">
    <source>
        <dbReference type="EMBL" id="QDV58280.1"/>
    </source>
</evidence>
<evidence type="ECO:0000256" key="1">
    <source>
        <dbReference type="ARBA" id="ARBA00022649"/>
    </source>
</evidence>
<dbReference type="InterPro" id="IPR014795">
    <property type="entry name" value="TacA_1-like"/>
</dbReference>
<sequence length="93" mass="10306">MAKSLKTERIEARVEPSVRKLIVAAAQLEGRSVSEFLVASAKERAEAALYRQTVIRLTAEDQLRFAEAILDPPPLNDAMHEALALHEQLIDPS</sequence>
<dbReference type="RefSeq" id="WP_145288496.1">
    <property type="nucleotide sequence ID" value="NZ_CP036318.1"/>
</dbReference>
<evidence type="ECO:0000256" key="2">
    <source>
        <dbReference type="ARBA" id="ARBA00049988"/>
    </source>
</evidence>
<dbReference type="PANTHER" id="PTHR35401">
    <property type="entry name" value="COPG FAMILY HELIX-TURN-HELIX PROTEIN-RELATED-RELATED"/>
    <property type="match status" value="1"/>
</dbReference>
<name>A0A518IYX5_9BACT</name>
<dbReference type="EMBL" id="CP036318">
    <property type="protein sequence ID" value="QDV58280.1"/>
    <property type="molecule type" value="Genomic_DNA"/>
</dbReference>
<dbReference type="SUPFAM" id="SSF47598">
    <property type="entry name" value="Ribbon-helix-helix"/>
    <property type="match status" value="1"/>
</dbReference>